<sequence length="145" mass="14816">MRSTYRVLAYLVAAGVLAQAASVAYAWFTVIQQIDEGGVFDKNEGPNPGHLTHAITGMAVIPLIALAFLVVSFFARVPGGVRWAGLTFGLTALQVALAFVAFSAPVVGTLHGLNAIALLGVPLVAAHRARRAGTAAAAQPVAAAA</sequence>
<keyword evidence="4" id="KW-1185">Reference proteome</keyword>
<accession>A0ABP8DKH5</accession>
<feature type="transmembrane region" description="Helical" evidence="1">
    <location>
        <begin position="108"/>
        <end position="126"/>
    </location>
</feature>
<feature type="signal peptide" evidence="2">
    <location>
        <begin position="1"/>
        <end position="26"/>
    </location>
</feature>
<keyword evidence="1" id="KW-1133">Transmembrane helix</keyword>
<evidence type="ECO:0000256" key="1">
    <source>
        <dbReference type="SAM" id="Phobius"/>
    </source>
</evidence>
<evidence type="ECO:0000256" key="2">
    <source>
        <dbReference type="SAM" id="SignalP"/>
    </source>
</evidence>
<gene>
    <name evidence="3" type="ORF">GCM10022255_077920</name>
</gene>
<feature type="chain" id="PRO_5045082458" evidence="2">
    <location>
        <begin position="27"/>
        <end position="145"/>
    </location>
</feature>
<comment type="caution">
    <text evidence="3">The sequence shown here is derived from an EMBL/GenBank/DDBJ whole genome shotgun (WGS) entry which is preliminary data.</text>
</comment>
<protein>
    <submittedName>
        <fullName evidence="3">Uncharacterized protein</fullName>
    </submittedName>
</protein>
<keyword evidence="2" id="KW-0732">Signal</keyword>
<keyword evidence="1" id="KW-0812">Transmembrane</keyword>
<evidence type="ECO:0000313" key="4">
    <source>
        <dbReference type="Proteomes" id="UP001500620"/>
    </source>
</evidence>
<dbReference type="Proteomes" id="UP001500620">
    <property type="component" value="Unassembled WGS sequence"/>
</dbReference>
<reference evidence="4" key="1">
    <citation type="journal article" date="2019" name="Int. J. Syst. Evol. Microbiol.">
        <title>The Global Catalogue of Microorganisms (GCM) 10K type strain sequencing project: providing services to taxonomists for standard genome sequencing and annotation.</title>
        <authorList>
            <consortium name="The Broad Institute Genomics Platform"/>
            <consortium name="The Broad Institute Genome Sequencing Center for Infectious Disease"/>
            <person name="Wu L."/>
            <person name="Ma J."/>
        </authorList>
    </citation>
    <scope>NUCLEOTIDE SEQUENCE [LARGE SCALE GENOMIC DNA]</scope>
    <source>
        <strain evidence="4">JCM 17441</strain>
    </source>
</reference>
<dbReference type="EMBL" id="BAABAT010000030">
    <property type="protein sequence ID" value="GAA4258186.1"/>
    <property type="molecule type" value="Genomic_DNA"/>
</dbReference>
<feature type="transmembrane region" description="Helical" evidence="1">
    <location>
        <begin position="83"/>
        <end position="102"/>
    </location>
</feature>
<name>A0ABP8DKH5_9ACTN</name>
<feature type="transmembrane region" description="Helical" evidence="1">
    <location>
        <begin position="50"/>
        <end position="71"/>
    </location>
</feature>
<keyword evidence="1" id="KW-0472">Membrane</keyword>
<dbReference type="RefSeq" id="WP_345135124.1">
    <property type="nucleotide sequence ID" value="NZ_BAABAT010000030.1"/>
</dbReference>
<evidence type="ECO:0000313" key="3">
    <source>
        <dbReference type="EMBL" id="GAA4258186.1"/>
    </source>
</evidence>
<proteinExistence type="predicted"/>
<organism evidence="3 4">
    <name type="scientific">Dactylosporangium darangshiense</name>
    <dbReference type="NCBI Taxonomy" id="579108"/>
    <lineage>
        <taxon>Bacteria</taxon>
        <taxon>Bacillati</taxon>
        <taxon>Actinomycetota</taxon>
        <taxon>Actinomycetes</taxon>
        <taxon>Micromonosporales</taxon>
        <taxon>Micromonosporaceae</taxon>
        <taxon>Dactylosporangium</taxon>
    </lineage>
</organism>